<dbReference type="SUPFAM" id="SSF89796">
    <property type="entry name" value="CoA-transferase family III (CaiB/BaiF)"/>
    <property type="match status" value="1"/>
</dbReference>
<dbReference type="EMBL" id="JBBUTH010000011">
    <property type="protein sequence ID" value="MEK8053289.1"/>
    <property type="molecule type" value="Genomic_DNA"/>
</dbReference>
<dbReference type="Pfam" id="PF02515">
    <property type="entry name" value="CoA_transf_3"/>
    <property type="match status" value="1"/>
</dbReference>
<dbReference type="Gene3D" id="3.40.50.10540">
    <property type="entry name" value="Crotonobetainyl-coa:carnitine coa-transferase, domain 1"/>
    <property type="match status" value="1"/>
</dbReference>
<protein>
    <submittedName>
        <fullName evidence="2">CaiB/BaiF CoA-transferase family protein</fullName>
    </submittedName>
</protein>
<comment type="caution">
    <text evidence="2">The sequence shown here is derived from an EMBL/GenBank/DDBJ whole genome shotgun (WGS) entry which is preliminary data.</text>
</comment>
<sequence>MANGPLAGLRVIELASIGPGPMCAMLLADLGADVIRIDRTEPSGLGVPMPTQFDVAGRSRRSVALDFKQAAGRDAALRLIDRADVLIEGWRPGVAERLGLGPEVCLARNPGLVFGRMTGFGQTGPLAQAAGHDLNYIALTGALHAIGGADKPVPPLNLVGDYGGGGMLLAFGLVAALFERSRSGQGQVVDAAMVDGASALMGIFHGLAAGGQWNTQARAANLLDGGAPFYDTYATADGKWVSIGALEPKFFAELVQRIGLDEGFVKRQYDRRCWPELRAAIAAAIAAKTRDEWSTLLEGTDVCFAPVLTLQEAQQHGHAAARGGFVDVAGVVQPAPAPRFSRSQPDAPRPPVAAGTHSSAVLTEAGFSGDEIAALRASGAVVGE</sequence>
<keyword evidence="3" id="KW-1185">Reference proteome</keyword>
<dbReference type="InterPro" id="IPR023606">
    <property type="entry name" value="CoA-Trfase_III_dom_1_sf"/>
</dbReference>
<dbReference type="RefSeq" id="WP_341413030.1">
    <property type="nucleotide sequence ID" value="NZ_JBBUTH010000011.1"/>
</dbReference>
<dbReference type="InterPro" id="IPR050509">
    <property type="entry name" value="CoA-transferase_III"/>
</dbReference>
<evidence type="ECO:0000256" key="1">
    <source>
        <dbReference type="SAM" id="MobiDB-lite"/>
    </source>
</evidence>
<evidence type="ECO:0000313" key="2">
    <source>
        <dbReference type="EMBL" id="MEK8053289.1"/>
    </source>
</evidence>
<accession>A0ABU9CN90</accession>
<dbReference type="PANTHER" id="PTHR48228">
    <property type="entry name" value="SUCCINYL-COA--D-CITRAMALATE COA-TRANSFERASE"/>
    <property type="match status" value="1"/>
</dbReference>
<dbReference type="InterPro" id="IPR044855">
    <property type="entry name" value="CoA-Trfase_III_dom3_sf"/>
</dbReference>
<dbReference type="Proteomes" id="UP001365405">
    <property type="component" value="Unassembled WGS sequence"/>
</dbReference>
<dbReference type="PANTHER" id="PTHR48228:SF5">
    <property type="entry name" value="ALPHA-METHYLACYL-COA RACEMASE"/>
    <property type="match status" value="1"/>
</dbReference>
<proteinExistence type="predicted"/>
<feature type="region of interest" description="Disordered" evidence="1">
    <location>
        <begin position="337"/>
        <end position="358"/>
    </location>
</feature>
<reference evidence="2 3" key="1">
    <citation type="submission" date="2024-04" db="EMBL/GenBank/DDBJ databases">
        <title>Novel species of the genus Ideonella isolated from streams.</title>
        <authorList>
            <person name="Lu H."/>
        </authorList>
    </citation>
    <scope>NUCLEOTIDE SEQUENCE [LARGE SCALE GENOMIC DNA]</scope>
    <source>
        <strain evidence="2 3">DXS22W</strain>
    </source>
</reference>
<evidence type="ECO:0000313" key="3">
    <source>
        <dbReference type="Proteomes" id="UP001365405"/>
    </source>
</evidence>
<name>A0ABU9CN90_9BURK</name>
<gene>
    <name evidence="2" type="ORF">AACH10_23740</name>
</gene>
<dbReference type="InterPro" id="IPR003673">
    <property type="entry name" value="CoA-Trfase_fam_III"/>
</dbReference>
<dbReference type="Gene3D" id="3.30.1540.10">
    <property type="entry name" value="formyl-coa transferase, domain 3"/>
    <property type="match status" value="1"/>
</dbReference>
<organism evidence="2 3">
    <name type="scientific">Pseudaquabacterium inlustre</name>
    <dbReference type="NCBI Taxonomy" id="2984192"/>
    <lineage>
        <taxon>Bacteria</taxon>
        <taxon>Pseudomonadati</taxon>
        <taxon>Pseudomonadota</taxon>
        <taxon>Betaproteobacteria</taxon>
        <taxon>Burkholderiales</taxon>
        <taxon>Sphaerotilaceae</taxon>
        <taxon>Pseudaquabacterium</taxon>
    </lineage>
</organism>